<keyword evidence="5 7" id="KW-1133">Transmembrane helix</keyword>
<dbReference type="GO" id="GO:0005886">
    <property type="term" value="C:plasma membrane"/>
    <property type="evidence" value="ECO:0007669"/>
    <property type="project" value="UniProtKB-SubCell"/>
</dbReference>
<keyword evidence="3 7" id="KW-1003">Cell membrane</keyword>
<gene>
    <name evidence="9" type="ORF">C5B42_00140</name>
</gene>
<dbReference type="PANTHER" id="PTHR30353:SF0">
    <property type="entry name" value="TRANSMEMBRANE PROTEIN"/>
    <property type="match status" value="1"/>
</dbReference>
<evidence type="ECO:0000256" key="5">
    <source>
        <dbReference type="ARBA" id="ARBA00022989"/>
    </source>
</evidence>
<protein>
    <recommendedName>
        <fullName evidence="8">VTT domain-containing protein</fullName>
    </recommendedName>
</protein>
<evidence type="ECO:0000256" key="3">
    <source>
        <dbReference type="ARBA" id="ARBA00022475"/>
    </source>
</evidence>
<dbReference type="EMBL" id="PSRQ01000003">
    <property type="protein sequence ID" value="PWU24307.1"/>
    <property type="molecule type" value="Genomic_DNA"/>
</dbReference>
<feature type="domain" description="VTT" evidence="8">
    <location>
        <begin position="43"/>
        <end position="168"/>
    </location>
</feature>
<feature type="transmembrane region" description="Helical" evidence="7">
    <location>
        <begin position="63"/>
        <end position="83"/>
    </location>
</feature>
<accession>A0A317JQJ0</accession>
<comment type="caution">
    <text evidence="9">The sequence shown here is derived from an EMBL/GenBank/DDBJ whole genome shotgun (WGS) entry which is preliminary data.</text>
</comment>
<comment type="subcellular location">
    <subcellularLocation>
        <location evidence="1 7">Cell membrane</location>
        <topology evidence="1 7">Multi-pass membrane protein</topology>
    </subcellularLocation>
</comment>
<name>A0A317JQJ0_9BACT</name>
<comment type="similarity">
    <text evidence="2 7">Belongs to the DedA family.</text>
</comment>
<dbReference type="Proteomes" id="UP000246104">
    <property type="component" value="Unassembled WGS sequence"/>
</dbReference>
<evidence type="ECO:0000256" key="7">
    <source>
        <dbReference type="RuleBase" id="RU367016"/>
    </source>
</evidence>
<dbReference type="AlphaFoldDB" id="A0A317JQJ0"/>
<dbReference type="PANTHER" id="PTHR30353">
    <property type="entry name" value="INNER MEMBRANE PROTEIN DEDA-RELATED"/>
    <property type="match status" value="1"/>
</dbReference>
<keyword evidence="6 7" id="KW-0472">Membrane</keyword>
<dbReference type="Pfam" id="PF09335">
    <property type="entry name" value="VTT_dom"/>
    <property type="match status" value="1"/>
</dbReference>
<evidence type="ECO:0000313" key="9">
    <source>
        <dbReference type="EMBL" id="PWU24307.1"/>
    </source>
</evidence>
<reference evidence="9 10" key="1">
    <citation type="submission" date="2018-02" db="EMBL/GenBank/DDBJ databases">
        <title>Genomic Reconstructions from Amazon Rainforest and Pasture Soil Reveal Novel Insights into the Physiology of Candidate Phyla in Tropical Sites.</title>
        <authorList>
            <person name="Kroeger M.E."/>
            <person name="Delmont T."/>
            <person name="Eren A.M."/>
            <person name="Guo J."/>
            <person name="Meyer K.M."/>
            <person name="Khan K."/>
            <person name="Rodrigues J.L.M."/>
            <person name="Bohannan B.J.M."/>
            <person name="Tringe S."/>
            <person name="Borges C.D."/>
            <person name="Tiedje J."/>
            <person name="Tsai S.M."/>
            <person name="Nusslein K."/>
        </authorList>
    </citation>
    <scope>NUCLEOTIDE SEQUENCE [LARGE SCALE GENOMIC DNA]</scope>
    <source>
        <strain evidence="9">Amazon FNV 2010 28 9</strain>
    </source>
</reference>
<feature type="transmembrane region" description="Helical" evidence="7">
    <location>
        <begin position="180"/>
        <end position="200"/>
    </location>
</feature>
<sequence>MSVLPHFDLVETLKLVANYGAVGYLGMFAVIFAESGLFFGFFFPGDSLLFTAGLLASQNVFNLLWLTPLMCLAAVLGDNVGFWTGKKLGTWLLSQKDSWFYKKKHLHQAQKFYEKHGGKTLILARFMPAIRTFAPIAAGIADMDYNKFFFNNIVGGVLWATGMTVGGYFLGRIIPDVDKYLLPILGVIVVVSVIPAFLHLRGDVEAIEK</sequence>
<evidence type="ECO:0000256" key="6">
    <source>
        <dbReference type="ARBA" id="ARBA00023136"/>
    </source>
</evidence>
<proteinExistence type="inferred from homology"/>
<evidence type="ECO:0000256" key="1">
    <source>
        <dbReference type="ARBA" id="ARBA00004651"/>
    </source>
</evidence>
<feature type="transmembrane region" description="Helical" evidence="7">
    <location>
        <begin position="153"/>
        <end position="174"/>
    </location>
</feature>
<organism evidence="9 10">
    <name type="scientific">Candidatus Cerribacteria bacterium 'Amazon FNV 2010 28 9'</name>
    <dbReference type="NCBI Taxonomy" id="2081795"/>
    <lineage>
        <taxon>Bacteria</taxon>
        <taxon>Candidatus Cerribacteria</taxon>
    </lineage>
</organism>
<evidence type="ECO:0000256" key="4">
    <source>
        <dbReference type="ARBA" id="ARBA00022692"/>
    </source>
</evidence>
<evidence type="ECO:0000313" key="10">
    <source>
        <dbReference type="Proteomes" id="UP000246104"/>
    </source>
</evidence>
<dbReference type="InterPro" id="IPR032818">
    <property type="entry name" value="DedA-like"/>
</dbReference>
<keyword evidence="4 7" id="KW-0812">Transmembrane</keyword>
<dbReference type="InterPro" id="IPR032816">
    <property type="entry name" value="VTT_dom"/>
</dbReference>
<evidence type="ECO:0000256" key="2">
    <source>
        <dbReference type="ARBA" id="ARBA00010792"/>
    </source>
</evidence>
<feature type="transmembrane region" description="Helical" evidence="7">
    <location>
        <begin position="21"/>
        <end position="43"/>
    </location>
</feature>
<evidence type="ECO:0000259" key="8">
    <source>
        <dbReference type="Pfam" id="PF09335"/>
    </source>
</evidence>